<evidence type="ECO:0000256" key="1">
    <source>
        <dbReference type="ARBA" id="ARBA00004141"/>
    </source>
</evidence>
<evidence type="ECO:0000313" key="8">
    <source>
        <dbReference type="Proteomes" id="UP001566132"/>
    </source>
</evidence>
<proteinExistence type="inferred from homology"/>
<dbReference type="EMBL" id="JBDJPC010000006">
    <property type="protein sequence ID" value="KAL1497660.1"/>
    <property type="molecule type" value="Genomic_DNA"/>
</dbReference>
<accession>A0ABD1EME6</accession>
<sequence length="173" mass="18972">MGFYDFVNYVVYDNPISKTVTSTIIGQKKVMPPVPNVTIITEKVPLWKLASETGPFVRIAAVMGASAMVLGAYGAHRTFPKDRETELKMIFDTANRYHFLHSLAVLGVPLCRNPKIAGTLLISGTVLFSGALYYHALTAENKFGRFAPIGGTILILGWLSMVLMGSRLCQKSM</sequence>
<keyword evidence="4 6" id="KW-1133">Transmembrane helix</keyword>
<evidence type="ECO:0000256" key="6">
    <source>
        <dbReference type="SAM" id="Phobius"/>
    </source>
</evidence>
<dbReference type="Pfam" id="PF04241">
    <property type="entry name" value="DUF423"/>
    <property type="match status" value="1"/>
</dbReference>
<dbReference type="PANTHER" id="PTHR43461:SF1">
    <property type="entry name" value="TRANSMEMBRANE PROTEIN 256"/>
    <property type="match status" value="1"/>
</dbReference>
<dbReference type="PANTHER" id="PTHR43461">
    <property type="entry name" value="TRANSMEMBRANE PROTEIN 256"/>
    <property type="match status" value="1"/>
</dbReference>
<dbReference type="Proteomes" id="UP001566132">
    <property type="component" value="Unassembled WGS sequence"/>
</dbReference>
<evidence type="ECO:0000256" key="4">
    <source>
        <dbReference type="ARBA" id="ARBA00022989"/>
    </source>
</evidence>
<reference evidence="7 8" key="1">
    <citation type="submission" date="2024-05" db="EMBL/GenBank/DDBJ databases">
        <title>Genetic variation in Jamaican populations of the coffee berry borer (Hypothenemus hampei).</title>
        <authorList>
            <person name="Errbii M."/>
            <person name="Myrie A."/>
        </authorList>
    </citation>
    <scope>NUCLEOTIDE SEQUENCE [LARGE SCALE GENOMIC DNA]</scope>
    <source>
        <strain evidence="7">JA-Hopewell-2020-01-JO</strain>
        <tissue evidence="7">Whole body</tissue>
    </source>
</reference>
<dbReference type="AlphaFoldDB" id="A0ABD1EME6"/>
<keyword evidence="3 6" id="KW-0812">Transmembrane</keyword>
<comment type="subcellular location">
    <subcellularLocation>
        <location evidence="1">Membrane</location>
        <topology evidence="1">Multi-pass membrane protein</topology>
    </subcellularLocation>
</comment>
<keyword evidence="5 6" id="KW-0472">Membrane</keyword>
<comment type="caution">
    <text evidence="7">The sequence shown here is derived from an EMBL/GenBank/DDBJ whole genome shotgun (WGS) entry which is preliminary data.</text>
</comment>
<comment type="similarity">
    <text evidence="2">Belongs to the TMEM256 family.</text>
</comment>
<gene>
    <name evidence="7" type="ORF">ABEB36_008583</name>
</gene>
<organism evidence="7 8">
    <name type="scientific">Hypothenemus hampei</name>
    <name type="common">Coffee berry borer</name>
    <dbReference type="NCBI Taxonomy" id="57062"/>
    <lineage>
        <taxon>Eukaryota</taxon>
        <taxon>Metazoa</taxon>
        <taxon>Ecdysozoa</taxon>
        <taxon>Arthropoda</taxon>
        <taxon>Hexapoda</taxon>
        <taxon>Insecta</taxon>
        <taxon>Pterygota</taxon>
        <taxon>Neoptera</taxon>
        <taxon>Endopterygota</taxon>
        <taxon>Coleoptera</taxon>
        <taxon>Polyphaga</taxon>
        <taxon>Cucujiformia</taxon>
        <taxon>Curculionidae</taxon>
        <taxon>Scolytinae</taxon>
        <taxon>Hypothenemus</taxon>
    </lineage>
</organism>
<evidence type="ECO:0000313" key="7">
    <source>
        <dbReference type="EMBL" id="KAL1497660.1"/>
    </source>
</evidence>
<evidence type="ECO:0000256" key="5">
    <source>
        <dbReference type="ARBA" id="ARBA00023136"/>
    </source>
</evidence>
<feature type="transmembrane region" description="Helical" evidence="6">
    <location>
        <begin position="116"/>
        <end position="134"/>
    </location>
</feature>
<protein>
    <recommendedName>
        <fullName evidence="9">Transmembrane protein 256 homolog</fullName>
    </recommendedName>
</protein>
<dbReference type="InterPro" id="IPR006696">
    <property type="entry name" value="DUF423"/>
</dbReference>
<keyword evidence="8" id="KW-1185">Reference proteome</keyword>
<evidence type="ECO:0000256" key="2">
    <source>
        <dbReference type="ARBA" id="ARBA00006208"/>
    </source>
</evidence>
<dbReference type="GO" id="GO:0016020">
    <property type="term" value="C:membrane"/>
    <property type="evidence" value="ECO:0007669"/>
    <property type="project" value="UniProtKB-SubCell"/>
</dbReference>
<evidence type="ECO:0000256" key="3">
    <source>
        <dbReference type="ARBA" id="ARBA00022692"/>
    </source>
</evidence>
<name>A0ABD1EME6_HYPHA</name>
<feature type="transmembrane region" description="Helical" evidence="6">
    <location>
        <begin position="56"/>
        <end position="75"/>
    </location>
</feature>
<feature type="transmembrane region" description="Helical" evidence="6">
    <location>
        <begin position="146"/>
        <end position="165"/>
    </location>
</feature>
<evidence type="ECO:0008006" key="9">
    <source>
        <dbReference type="Google" id="ProtNLM"/>
    </source>
</evidence>